<proteinExistence type="predicted"/>
<dbReference type="Proteomes" id="UP001463665">
    <property type="component" value="Chromosome"/>
</dbReference>
<dbReference type="InterPro" id="IPR010921">
    <property type="entry name" value="Trp_repressor/repl_initiator"/>
</dbReference>
<gene>
    <name evidence="1" type="ORF">AAFP95_00285</name>
</gene>
<dbReference type="RefSeq" id="WP_294313384.1">
    <property type="nucleotide sequence ID" value="NZ_CP154834.1"/>
</dbReference>
<reference evidence="1 2" key="1">
    <citation type="submission" date="2024-04" db="EMBL/GenBank/DDBJ databases">
        <title>Genome sequencing and assembly of rice foliar adapted Chryseobacterium endophyticum OsEnb-ALM-A6.</title>
        <authorList>
            <person name="Kumar S."/>
            <person name="Javed M."/>
            <person name="Chouhan V."/>
            <person name="Charishma K."/>
            <person name="Patel A."/>
            <person name="Kumar M."/>
            <person name="Sahu K.P."/>
            <person name="Kumar A."/>
        </authorList>
    </citation>
    <scope>NUCLEOTIDE SEQUENCE [LARGE SCALE GENOMIC DNA]</scope>
    <source>
        <strain evidence="1 2">OsEnb-ALM-A6</strain>
    </source>
</reference>
<dbReference type="GO" id="GO:0043565">
    <property type="term" value="F:sequence-specific DNA binding"/>
    <property type="evidence" value="ECO:0007669"/>
    <property type="project" value="InterPro"/>
</dbReference>
<sequence length="108" mass="12719">MPNYKEIYKDIIIRKYPEKIKFCQKILKKKTLSSLDIINLNHLIFGNPDKDTLVFNQKLRSYDEIAILQILADQKINNLTNTNLAKKYNLSRNTVTKWKRLYAGVETS</sequence>
<dbReference type="EMBL" id="CP154834">
    <property type="protein sequence ID" value="XAO74572.1"/>
    <property type="molecule type" value="Genomic_DNA"/>
</dbReference>
<evidence type="ECO:0000313" key="1">
    <source>
        <dbReference type="EMBL" id="XAO74572.1"/>
    </source>
</evidence>
<protein>
    <submittedName>
        <fullName evidence="1">Helix-turn-helix domain-containing protein</fullName>
    </submittedName>
</protein>
<keyword evidence="2" id="KW-1185">Reference proteome</keyword>
<name>A0AAU6WRV4_9FLAO</name>
<evidence type="ECO:0000313" key="2">
    <source>
        <dbReference type="Proteomes" id="UP001463665"/>
    </source>
</evidence>
<dbReference type="SUPFAM" id="SSF48295">
    <property type="entry name" value="TrpR-like"/>
    <property type="match status" value="1"/>
</dbReference>
<organism evidence="1 2">
    <name type="scientific">Chryseobacterium endophyticum</name>
    <dbReference type="NCBI Taxonomy" id="1854762"/>
    <lineage>
        <taxon>Bacteria</taxon>
        <taxon>Pseudomonadati</taxon>
        <taxon>Bacteroidota</taxon>
        <taxon>Flavobacteriia</taxon>
        <taxon>Flavobacteriales</taxon>
        <taxon>Weeksellaceae</taxon>
        <taxon>Chryseobacterium group</taxon>
        <taxon>Chryseobacterium</taxon>
    </lineage>
</organism>
<accession>A0AAU6WRV4</accession>
<dbReference type="AlphaFoldDB" id="A0AAU6WRV4"/>